<feature type="transmembrane region" description="Helical" evidence="6">
    <location>
        <begin position="89"/>
        <end position="115"/>
    </location>
</feature>
<name>A0A5E4LXJ2_9ARCH</name>
<comment type="caution">
    <text evidence="7">The sequence shown here is derived from an EMBL/GenBank/DDBJ whole genome shotgun (WGS) entry which is preliminary data.</text>
</comment>
<keyword evidence="4 6" id="KW-1133">Transmembrane helix</keyword>
<evidence type="ECO:0008006" key="9">
    <source>
        <dbReference type="Google" id="ProtNLM"/>
    </source>
</evidence>
<evidence type="ECO:0000256" key="5">
    <source>
        <dbReference type="ARBA" id="ARBA00023136"/>
    </source>
</evidence>
<keyword evidence="2" id="KW-1003">Cell membrane</keyword>
<keyword evidence="3 6" id="KW-0812">Transmembrane</keyword>
<dbReference type="InterPro" id="IPR007140">
    <property type="entry name" value="DUF350"/>
</dbReference>
<dbReference type="GO" id="GO:0005886">
    <property type="term" value="C:plasma membrane"/>
    <property type="evidence" value="ECO:0007669"/>
    <property type="project" value="UniProtKB-SubCell"/>
</dbReference>
<sequence length="172" mass="18686">MIQNIIVYLMLAIVKIVAAIALSANAAYMGMSLLDRVTSQIDEWKEIKKGNVAVGILYAASILSLIILVEPQIFGFVNAIQFEVSAQYLLGTLAFALANYFVAILIGIIVIYLSIHVVDKLTPDLEELKELKKGNVAVAIVMAVVLISIAFALRGPFESVFETISSLESLIL</sequence>
<protein>
    <recommendedName>
        <fullName evidence="9">DUF350 domain-containing protein</fullName>
    </recommendedName>
</protein>
<accession>A0A5E4LXJ2</accession>
<evidence type="ECO:0000256" key="2">
    <source>
        <dbReference type="ARBA" id="ARBA00022475"/>
    </source>
</evidence>
<organism evidence="7 8">
    <name type="scientific">Candidatus Bilamarchaeum dharawalense</name>
    <dbReference type="NCBI Taxonomy" id="2885759"/>
    <lineage>
        <taxon>Archaea</taxon>
        <taxon>Candidatus Micrarchaeota</taxon>
        <taxon>Candidatus Micrarchaeia</taxon>
        <taxon>Candidatus Anstonellales</taxon>
        <taxon>Candidatus Bilamarchaeaceae</taxon>
        <taxon>Candidatus Bilamarchaeum</taxon>
    </lineage>
</organism>
<proteinExistence type="predicted"/>
<evidence type="ECO:0000313" key="7">
    <source>
        <dbReference type="EMBL" id="VVC04772.1"/>
    </source>
</evidence>
<gene>
    <name evidence="7" type="ORF">LFW2832_01105</name>
</gene>
<evidence type="ECO:0000256" key="3">
    <source>
        <dbReference type="ARBA" id="ARBA00022692"/>
    </source>
</evidence>
<feature type="transmembrane region" description="Helical" evidence="6">
    <location>
        <begin position="50"/>
        <end position="69"/>
    </location>
</feature>
<dbReference type="AlphaFoldDB" id="A0A5E4LXJ2"/>
<dbReference type="Proteomes" id="UP000789941">
    <property type="component" value="Unassembled WGS sequence"/>
</dbReference>
<dbReference type="EMBL" id="CABMJJ010000011">
    <property type="protein sequence ID" value="VVC04772.1"/>
    <property type="molecule type" value="Genomic_DNA"/>
</dbReference>
<comment type="subcellular location">
    <subcellularLocation>
        <location evidence="1">Cell membrane</location>
        <topology evidence="1">Multi-pass membrane protein</topology>
    </subcellularLocation>
</comment>
<evidence type="ECO:0000313" key="8">
    <source>
        <dbReference type="Proteomes" id="UP000789941"/>
    </source>
</evidence>
<feature type="transmembrane region" description="Helical" evidence="6">
    <location>
        <begin position="6"/>
        <end position="29"/>
    </location>
</feature>
<reference evidence="7 8" key="1">
    <citation type="submission" date="2019-08" db="EMBL/GenBank/DDBJ databases">
        <authorList>
            <person name="Vazquez-Campos X."/>
        </authorList>
    </citation>
    <scope>NUCLEOTIDE SEQUENCE [LARGE SCALE GENOMIC DNA]</scope>
    <source>
        <strain evidence="7">LFW-283_2</strain>
    </source>
</reference>
<dbReference type="Pfam" id="PF03994">
    <property type="entry name" value="DUF350"/>
    <property type="match status" value="2"/>
</dbReference>
<keyword evidence="5 6" id="KW-0472">Membrane</keyword>
<evidence type="ECO:0000256" key="6">
    <source>
        <dbReference type="SAM" id="Phobius"/>
    </source>
</evidence>
<evidence type="ECO:0000256" key="1">
    <source>
        <dbReference type="ARBA" id="ARBA00004651"/>
    </source>
</evidence>
<feature type="transmembrane region" description="Helical" evidence="6">
    <location>
        <begin position="136"/>
        <end position="153"/>
    </location>
</feature>
<evidence type="ECO:0000256" key="4">
    <source>
        <dbReference type="ARBA" id="ARBA00022989"/>
    </source>
</evidence>